<keyword evidence="1" id="KW-0472">Membrane</keyword>
<feature type="transmembrane region" description="Helical" evidence="1">
    <location>
        <begin position="448"/>
        <end position="469"/>
    </location>
</feature>
<reference evidence="3" key="1">
    <citation type="journal article" date="2011" name="Proc. Natl. Acad. Sci. U.S.A.">
        <title>Genomic insights into the physiology and ecology of the marine filamentous cyanobacterium Lyngbya majuscula.</title>
        <authorList>
            <person name="Jones A.C."/>
            <person name="Monroe E.A."/>
            <person name="Podell S."/>
            <person name="Hess W.R."/>
            <person name="Klages S."/>
            <person name="Esquenazi E."/>
            <person name="Niessen S."/>
            <person name="Hoover H."/>
            <person name="Rothmann M."/>
            <person name="Lasken R.S."/>
            <person name="Yates J.R.III."/>
            <person name="Reinhardt R."/>
            <person name="Kube M."/>
            <person name="Burkart M.D."/>
            <person name="Allen E.E."/>
            <person name="Dorrestein P.C."/>
            <person name="Gerwick W.H."/>
            <person name="Gerwick L."/>
        </authorList>
    </citation>
    <scope>NUCLEOTIDE SEQUENCE [LARGE SCALE GENOMIC DNA]</scope>
    <source>
        <strain evidence="3">3L</strain>
    </source>
</reference>
<evidence type="ECO:0000313" key="3">
    <source>
        <dbReference type="Proteomes" id="UP000003959"/>
    </source>
</evidence>
<sequence length="479" mass="53682">MSNSLSQSWQCVHVPSEKGYDVYQHGCHLSANFIRVYVPEEAKNTETKLKAIIYLHGFALCMPSFYEAHLIELVKKGYIVFFPDYQHSFYPNTPPQGPTPSKQSFPYLQKWRSLAKLSADTLANANSSINTPSLTTDNIDSILSEFEAYERGDLAVKGELSEFSAFELRRVARAMIVITILLMILSWFRREYSNNLIHLLSTVALSLVHSPEECLEKAITCTNDAWEYLSQQDQYLHWNDQNQPDTFAFGHSLGGLIALSLPFHLEVNSPESRFFPKKIVVADPTPSTENGIPKFVICILKLFCVPFVKNPIKIKNTGESLTEPVAILHGNSDELVPPSEWVGGKCSNYDAINSEQKAIYFSYSNDQAEPQLVAFHNQAVTSTQYYGDGLFKHFGGVKNGPNAYNIDYVWPGADKIFAGETTPEDLLDHLHTPHFQVQPTPSKNCGNLLTKLALIFGIILLLGVAYWIGTKVGLPVYSQ</sequence>
<keyword evidence="1" id="KW-1133">Transmembrane helix</keyword>
<dbReference type="SUPFAM" id="SSF53474">
    <property type="entry name" value="alpha/beta-Hydrolases"/>
    <property type="match status" value="1"/>
</dbReference>
<dbReference type="RefSeq" id="WP_008190118.1">
    <property type="nucleotide sequence ID" value="NZ_GL890970.1"/>
</dbReference>
<dbReference type="EMBL" id="GL890970">
    <property type="protein sequence ID" value="EGJ29223.1"/>
    <property type="molecule type" value="Genomic_DNA"/>
</dbReference>
<keyword evidence="3" id="KW-1185">Reference proteome</keyword>
<accession>F4Y1T1</accession>
<protein>
    <submittedName>
        <fullName evidence="2">Uncharacterized protein</fullName>
    </submittedName>
</protein>
<feature type="transmembrane region" description="Helical" evidence="1">
    <location>
        <begin position="171"/>
        <end position="188"/>
    </location>
</feature>
<dbReference type="Proteomes" id="UP000003959">
    <property type="component" value="Unassembled WGS sequence"/>
</dbReference>
<name>F4Y1T1_9CYAN</name>
<keyword evidence="1" id="KW-0812">Transmembrane</keyword>
<gene>
    <name evidence="2" type="ORF">LYNGBM3L_64670</name>
</gene>
<dbReference type="OrthoDB" id="107212at2"/>
<dbReference type="InterPro" id="IPR029058">
    <property type="entry name" value="AB_hydrolase_fold"/>
</dbReference>
<organism evidence="2 3">
    <name type="scientific">Moorena producens 3L</name>
    <dbReference type="NCBI Taxonomy" id="489825"/>
    <lineage>
        <taxon>Bacteria</taxon>
        <taxon>Bacillati</taxon>
        <taxon>Cyanobacteriota</taxon>
        <taxon>Cyanophyceae</taxon>
        <taxon>Coleofasciculales</taxon>
        <taxon>Coleofasciculaceae</taxon>
        <taxon>Moorena</taxon>
    </lineage>
</organism>
<dbReference type="AlphaFoldDB" id="F4Y1T1"/>
<dbReference type="eggNOG" id="COG1073">
    <property type="taxonomic scope" value="Bacteria"/>
</dbReference>
<proteinExistence type="predicted"/>
<evidence type="ECO:0000313" key="2">
    <source>
        <dbReference type="EMBL" id="EGJ29223.1"/>
    </source>
</evidence>
<dbReference type="HOGENOM" id="CLU_688157_0_0_3"/>
<evidence type="ECO:0000256" key="1">
    <source>
        <dbReference type="SAM" id="Phobius"/>
    </source>
</evidence>
<dbReference type="Gene3D" id="3.40.50.1820">
    <property type="entry name" value="alpha/beta hydrolase"/>
    <property type="match status" value="2"/>
</dbReference>